<keyword evidence="6" id="KW-0675">Receptor</keyword>
<dbReference type="PRINTS" id="PR00237">
    <property type="entry name" value="GPCRRHODOPSN"/>
</dbReference>
<comment type="subcellular location">
    <subcellularLocation>
        <location evidence="1">Membrane</location>
        <topology evidence="1">Multi-pass membrane protein</topology>
    </subcellularLocation>
</comment>
<keyword evidence="3 8" id="KW-1133">Transmembrane helix</keyword>
<feature type="transmembrane region" description="Helical" evidence="8">
    <location>
        <begin position="97"/>
        <end position="116"/>
    </location>
</feature>
<accession>A0ABN8PZF2</accession>
<proteinExistence type="predicted"/>
<evidence type="ECO:0000256" key="3">
    <source>
        <dbReference type="ARBA" id="ARBA00022989"/>
    </source>
</evidence>
<reference evidence="10 11" key="1">
    <citation type="submission" date="2022-05" db="EMBL/GenBank/DDBJ databases">
        <authorList>
            <consortium name="Genoscope - CEA"/>
            <person name="William W."/>
        </authorList>
    </citation>
    <scope>NUCLEOTIDE SEQUENCE [LARGE SCALE GENOMIC DNA]</scope>
</reference>
<dbReference type="Gene3D" id="1.20.1070.10">
    <property type="entry name" value="Rhodopsin 7-helix transmembrane proteins"/>
    <property type="match status" value="1"/>
</dbReference>
<organism evidence="10 11">
    <name type="scientific">Porites evermanni</name>
    <dbReference type="NCBI Taxonomy" id="104178"/>
    <lineage>
        <taxon>Eukaryota</taxon>
        <taxon>Metazoa</taxon>
        <taxon>Cnidaria</taxon>
        <taxon>Anthozoa</taxon>
        <taxon>Hexacorallia</taxon>
        <taxon>Scleractinia</taxon>
        <taxon>Fungiina</taxon>
        <taxon>Poritidae</taxon>
        <taxon>Porites</taxon>
    </lineage>
</organism>
<comment type="caution">
    <text evidence="10">The sequence shown here is derived from an EMBL/GenBank/DDBJ whole genome shotgun (WGS) entry which is preliminary data.</text>
</comment>
<sequence length="348" mass="39656">LSLFFLKSPDFSLTIKVVFTFLTSLAFIVSFFGNSMVIYIIRKDQLLKSTTFLLILNMACGDLVTTSMTSPPLIKFLFVGLVWIPGTFGGLLCKLNFYLVLVALLGCSFSLVGIQTDRFLAVIRPLKHQPWSKFTKVIIPAIWLAAILLPIHMWHEIGGKSSSSSRLNISVCDVEQVPLSMVITLSICFLLPFTVMLILYPIIIYHLWTRHVPGEPSALQQQKANRMARKITKMMIAVVLSFFICWAPQFIFVWIHPLARELARTLPIWLIPFILWLQVLNSAMNPVLYAIFSEPFRLGFRKVIFRNILPGRNAQVVQSAHQNVHQRYQNPIQNIALVRFHNSAGLQR</sequence>
<evidence type="ECO:0000259" key="9">
    <source>
        <dbReference type="PROSITE" id="PS50262"/>
    </source>
</evidence>
<dbReference type="EMBL" id="CALNXI010001070">
    <property type="protein sequence ID" value="CAH3154052.1"/>
    <property type="molecule type" value="Genomic_DNA"/>
</dbReference>
<feature type="transmembrane region" description="Helical" evidence="8">
    <location>
        <begin position="137"/>
        <end position="157"/>
    </location>
</feature>
<dbReference type="InterPro" id="IPR017452">
    <property type="entry name" value="GPCR_Rhodpsn_7TM"/>
</dbReference>
<evidence type="ECO:0000256" key="7">
    <source>
        <dbReference type="ARBA" id="ARBA00023224"/>
    </source>
</evidence>
<protein>
    <recommendedName>
        <fullName evidence="9">G-protein coupled receptors family 1 profile domain-containing protein</fullName>
    </recommendedName>
</protein>
<feature type="transmembrane region" description="Helical" evidence="8">
    <location>
        <begin position="235"/>
        <end position="256"/>
    </location>
</feature>
<dbReference type="Proteomes" id="UP001159427">
    <property type="component" value="Unassembled WGS sequence"/>
</dbReference>
<evidence type="ECO:0000256" key="1">
    <source>
        <dbReference type="ARBA" id="ARBA00004141"/>
    </source>
</evidence>
<dbReference type="PANTHER" id="PTHR45695">
    <property type="entry name" value="LEUCOKININ RECEPTOR-RELATED"/>
    <property type="match status" value="1"/>
</dbReference>
<evidence type="ECO:0000256" key="6">
    <source>
        <dbReference type="ARBA" id="ARBA00023170"/>
    </source>
</evidence>
<feature type="transmembrane region" description="Helical" evidence="8">
    <location>
        <begin position="268"/>
        <end position="292"/>
    </location>
</feature>
<dbReference type="PROSITE" id="PS50262">
    <property type="entry name" value="G_PROTEIN_RECEP_F1_2"/>
    <property type="match status" value="1"/>
</dbReference>
<keyword evidence="2 8" id="KW-0812">Transmembrane</keyword>
<dbReference type="Pfam" id="PF00001">
    <property type="entry name" value="7tm_1"/>
    <property type="match status" value="1"/>
</dbReference>
<feature type="transmembrane region" description="Helical" evidence="8">
    <location>
        <begin position="20"/>
        <end position="41"/>
    </location>
</feature>
<feature type="non-terminal residue" evidence="10">
    <location>
        <position position="1"/>
    </location>
</feature>
<evidence type="ECO:0000256" key="5">
    <source>
        <dbReference type="ARBA" id="ARBA00023136"/>
    </source>
</evidence>
<dbReference type="SUPFAM" id="SSF81321">
    <property type="entry name" value="Family A G protein-coupled receptor-like"/>
    <property type="match status" value="1"/>
</dbReference>
<evidence type="ECO:0000313" key="11">
    <source>
        <dbReference type="Proteomes" id="UP001159427"/>
    </source>
</evidence>
<evidence type="ECO:0000256" key="4">
    <source>
        <dbReference type="ARBA" id="ARBA00023040"/>
    </source>
</evidence>
<dbReference type="InterPro" id="IPR000276">
    <property type="entry name" value="GPCR_Rhodpsn"/>
</dbReference>
<keyword evidence="7" id="KW-0807">Transducer</keyword>
<keyword evidence="5 8" id="KW-0472">Membrane</keyword>
<gene>
    <name evidence="10" type="ORF">PEVE_00001304</name>
</gene>
<dbReference type="CDD" id="cd00637">
    <property type="entry name" value="7tm_classA_rhodopsin-like"/>
    <property type="match status" value="1"/>
</dbReference>
<dbReference type="PANTHER" id="PTHR45695:SF9">
    <property type="entry name" value="LEUCOKININ RECEPTOR"/>
    <property type="match status" value="1"/>
</dbReference>
<evidence type="ECO:0000256" key="8">
    <source>
        <dbReference type="SAM" id="Phobius"/>
    </source>
</evidence>
<dbReference type="SMART" id="SM01381">
    <property type="entry name" value="7TM_GPCR_Srsx"/>
    <property type="match status" value="1"/>
</dbReference>
<feature type="transmembrane region" description="Helical" evidence="8">
    <location>
        <begin position="177"/>
        <end position="200"/>
    </location>
</feature>
<keyword evidence="11" id="KW-1185">Reference proteome</keyword>
<evidence type="ECO:0000313" key="10">
    <source>
        <dbReference type="EMBL" id="CAH3154052.1"/>
    </source>
</evidence>
<evidence type="ECO:0000256" key="2">
    <source>
        <dbReference type="ARBA" id="ARBA00022692"/>
    </source>
</evidence>
<keyword evidence="4" id="KW-0297">G-protein coupled receptor</keyword>
<name>A0ABN8PZF2_9CNID</name>
<feature type="domain" description="G-protein coupled receptors family 1 profile" evidence="9">
    <location>
        <begin position="33"/>
        <end position="289"/>
    </location>
</feature>
<feature type="transmembrane region" description="Helical" evidence="8">
    <location>
        <begin position="73"/>
        <end position="91"/>
    </location>
</feature>